<dbReference type="InterPro" id="IPR005119">
    <property type="entry name" value="LysR_subst-bd"/>
</dbReference>
<dbReference type="AlphaFoldDB" id="A0A4P1KC93"/>
<keyword evidence="2" id="KW-0805">Transcription regulation</keyword>
<dbReference type="Gene3D" id="1.10.10.10">
    <property type="entry name" value="Winged helix-like DNA-binding domain superfamily/Winged helix DNA-binding domain"/>
    <property type="match status" value="1"/>
</dbReference>
<dbReference type="PANTHER" id="PTHR30118">
    <property type="entry name" value="HTH-TYPE TRANSCRIPTIONAL REGULATOR LEUO-RELATED"/>
    <property type="match status" value="1"/>
</dbReference>
<dbReference type="RefSeq" id="WP_252970169.1">
    <property type="nucleotide sequence ID" value="NZ_LR588407.1"/>
</dbReference>
<dbReference type="InterPro" id="IPR036388">
    <property type="entry name" value="WH-like_DNA-bd_sf"/>
</dbReference>
<dbReference type="PRINTS" id="PR00039">
    <property type="entry name" value="HTHLYSR"/>
</dbReference>
<dbReference type="PROSITE" id="PS50931">
    <property type="entry name" value="HTH_LYSR"/>
    <property type="match status" value="1"/>
</dbReference>
<dbReference type="CDD" id="cd08417">
    <property type="entry name" value="PBP2_Nitroaromatics_like"/>
    <property type="match status" value="1"/>
</dbReference>
<proteinExistence type="inferred from homology"/>
<accession>A0A4P1KC93</accession>
<dbReference type="EMBL" id="LR588407">
    <property type="protein sequence ID" value="VTO17955.1"/>
    <property type="molecule type" value="Genomic_DNA"/>
</dbReference>
<evidence type="ECO:0000313" key="8">
    <source>
        <dbReference type="Proteomes" id="UP000309952"/>
    </source>
</evidence>
<dbReference type="InterPro" id="IPR037402">
    <property type="entry name" value="YidZ_PBP2"/>
</dbReference>
<dbReference type="GO" id="GO:0003677">
    <property type="term" value="F:DNA binding"/>
    <property type="evidence" value="ECO:0007669"/>
    <property type="project" value="UniProtKB-KW"/>
</dbReference>
<sequence>MGRGAKAYVDMLQLRGVLNTAEADAPGVMQRGHMSGRLPHRVDFTLLQHLQVLIELRSVSRAAERLGIGQPAMSRILARLRDQFDDPLLVRGPRGMMPTPRAEALSGPLRAWLDAGESLLRDPGLDVGRMKRVFRLASTDFGLLSVLTPALARIEHEASGVELAVEPLSDASLRRLEDGRLDMVLTGWSPEGAGLKSRWLFRETHLGLARPDHPVHQATPTHAELLRWPHVVPSAGDGFGDWVADDLPDMAERRVLVRAESFALVPYLLQTSEAVALLPRRAAEHFAATHGLGAFPAPQEMRPFDYHLVWHERSDGDAGTQWLIDALFAEFEPGPAPVGADGADGSGDGRQRQFHG</sequence>
<dbReference type="Proteomes" id="UP000309952">
    <property type="component" value="Chromosome"/>
</dbReference>
<evidence type="ECO:0000256" key="3">
    <source>
        <dbReference type="ARBA" id="ARBA00023125"/>
    </source>
</evidence>
<dbReference type="SUPFAM" id="SSF53850">
    <property type="entry name" value="Periplasmic binding protein-like II"/>
    <property type="match status" value="1"/>
</dbReference>
<evidence type="ECO:0000259" key="6">
    <source>
        <dbReference type="PROSITE" id="PS50931"/>
    </source>
</evidence>
<evidence type="ECO:0000256" key="4">
    <source>
        <dbReference type="ARBA" id="ARBA00023163"/>
    </source>
</evidence>
<dbReference type="PANTHER" id="PTHR30118:SF15">
    <property type="entry name" value="TRANSCRIPTIONAL REGULATORY PROTEIN"/>
    <property type="match status" value="1"/>
</dbReference>
<reference evidence="7 8" key="1">
    <citation type="submission" date="2019-04" db="EMBL/GenBank/DDBJ databases">
        <authorList>
            <consortium name="Pathogen Informatics"/>
        </authorList>
    </citation>
    <scope>NUCLEOTIDE SEQUENCE [LARGE SCALE GENOMIC DNA]</scope>
    <source>
        <strain evidence="7 8">NCTC9239</strain>
    </source>
</reference>
<name>A0A4P1KC93_9CAUL</name>
<keyword evidence="3" id="KW-0238">DNA-binding</keyword>
<organism evidence="7 8">
    <name type="scientific">Brevundimonas vancanneytii</name>
    <dbReference type="NCBI Taxonomy" id="1325724"/>
    <lineage>
        <taxon>Bacteria</taxon>
        <taxon>Pseudomonadati</taxon>
        <taxon>Pseudomonadota</taxon>
        <taxon>Alphaproteobacteria</taxon>
        <taxon>Caulobacterales</taxon>
        <taxon>Caulobacteraceae</taxon>
        <taxon>Brevundimonas</taxon>
    </lineage>
</organism>
<feature type="region of interest" description="Disordered" evidence="5">
    <location>
        <begin position="335"/>
        <end position="356"/>
    </location>
</feature>
<evidence type="ECO:0000256" key="5">
    <source>
        <dbReference type="SAM" id="MobiDB-lite"/>
    </source>
</evidence>
<dbReference type="Gene3D" id="3.40.190.10">
    <property type="entry name" value="Periplasmic binding protein-like II"/>
    <property type="match status" value="2"/>
</dbReference>
<comment type="similarity">
    <text evidence="1">Belongs to the LysR transcriptional regulatory family.</text>
</comment>
<keyword evidence="4" id="KW-0804">Transcription</keyword>
<feature type="compositionally biased region" description="Basic and acidic residues" evidence="5">
    <location>
        <begin position="347"/>
        <end position="356"/>
    </location>
</feature>
<dbReference type="InterPro" id="IPR000847">
    <property type="entry name" value="LysR_HTH_N"/>
</dbReference>
<dbReference type="KEGG" id="bvy:NCTC9239_02604"/>
<evidence type="ECO:0000256" key="2">
    <source>
        <dbReference type="ARBA" id="ARBA00023015"/>
    </source>
</evidence>
<feature type="domain" description="HTH lysR-type" evidence="6">
    <location>
        <begin position="42"/>
        <end position="99"/>
    </location>
</feature>
<evidence type="ECO:0000256" key="1">
    <source>
        <dbReference type="ARBA" id="ARBA00009437"/>
    </source>
</evidence>
<dbReference type="SUPFAM" id="SSF46785">
    <property type="entry name" value="Winged helix' DNA-binding domain"/>
    <property type="match status" value="1"/>
</dbReference>
<dbReference type="Pfam" id="PF03466">
    <property type="entry name" value="LysR_substrate"/>
    <property type="match status" value="1"/>
</dbReference>
<gene>
    <name evidence="7" type="primary">syrM1</name>
    <name evidence="7" type="ORF">NCTC9239_02604</name>
</gene>
<dbReference type="GO" id="GO:0003700">
    <property type="term" value="F:DNA-binding transcription factor activity"/>
    <property type="evidence" value="ECO:0007669"/>
    <property type="project" value="InterPro"/>
</dbReference>
<keyword evidence="8" id="KW-1185">Reference proteome</keyword>
<dbReference type="InterPro" id="IPR050389">
    <property type="entry name" value="LysR-type_TF"/>
</dbReference>
<dbReference type="Pfam" id="PF00126">
    <property type="entry name" value="HTH_1"/>
    <property type="match status" value="1"/>
</dbReference>
<dbReference type="InterPro" id="IPR036390">
    <property type="entry name" value="WH_DNA-bd_sf"/>
</dbReference>
<evidence type="ECO:0000313" key="7">
    <source>
        <dbReference type="EMBL" id="VTO17955.1"/>
    </source>
</evidence>
<protein>
    <submittedName>
        <fullName evidence="7">Symbiotic regulator homolog 1</fullName>
    </submittedName>
</protein>